<evidence type="ECO:0000256" key="1">
    <source>
        <dbReference type="SAM" id="SignalP"/>
    </source>
</evidence>
<feature type="signal peptide" evidence="1">
    <location>
        <begin position="1"/>
        <end position="26"/>
    </location>
</feature>
<organism evidence="2 3">
    <name type="scientific">Nonomuraea rosea</name>
    <dbReference type="NCBI Taxonomy" id="638574"/>
    <lineage>
        <taxon>Bacteria</taxon>
        <taxon>Bacillati</taxon>
        <taxon>Actinomycetota</taxon>
        <taxon>Actinomycetes</taxon>
        <taxon>Streptosporangiales</taxon>
        <taxon>Streptosporangiaceae</taxon>
        <taxon>Nonomuraea</taxon>
    </lineage>
</organism>
<comment type="caution">
    <text evidence="2">The sequence shown here is derived from an EMBL/GenBank/DDBJ whole genome shotgun (WGS) entry which is preliminary data.</text>
</comment>
<dbReference type="Proteomes" id="UP001500630">
    <property type="component" value="Unassembled WGS sequence"/>
</dbReference>
<sequence length="72" mass="7812">MRLRAGLVVAAMAAAMVGALGVPAQAAAAGWTYIGVYTSKYKCVDAGQMWVREGFNEYECSGSATYWELWVR</sequence>
<keyword evidence="1" id="KW-0732">Signal</keyword>
<keyword evidence="3" id="KW-1185">Reference proteome</keyword>
<evidence type="ECO:0000313" key="3">
    <source>
        <dbReference type="Proteomes" id="UP001500630"/>
    </source>
</evidence>
<protein>
    <recommendedName>
        <fullName evidence="4">Chitin-binding type-3 domain-containing protein</fullName>
    </recommendedName>
</protein>
<proteinExistence type="predicted"/>
<feature type="chain" id="PRO_5045985025" description="Chitin-binding type-3 domain-containing protein" evidence="1">
    <location>
        <begin position="27"/>
        <end position="72"/>
    </location>
</feature>
<evidence type="ECO:0008006" key="4">
    <source>
        <dbReference type="Google" id="ProtNLM"/>
    </source>
</evidence>
<reference evidence="3" key="1">
    <citation type="journal article" date="2019" name="Int. J. Syst. Evol. Microbiol.">
        <title>The Global Catalogue of Microorganisms (GCM) 10K type strain sequencing project: providing services to taxonomists for standard genome sequencing and annotation.</title>
        <authorList>
            <consortium name="The Broad Institute Genomics Platform"/>
            <consortium name="The Broad Institute Genome Sequencing Center for Infectious Disease"/>
            <person name="Wu L."/>
            <person name="Ma J."/>
        </authorList>
    </citation>
    <scope>NUCLEOTIDE SEQUENCE [LARGE SCALE GENOMIC DNA]</scope>
    <source>
        <strain evidence="3">JCM 17326</strain>
    </source>
</reference>
<dbReference type="EMBL" id="BAABDQ010000033">
    <property type="protein sequence ID" value="GAA3598877.1"/>
    <property type="molecule type" value="Genomic_DNA"/>
</dbReference>
<name>A0ABP6Z6X3_9ACTN</name>
<gene>
    <name evidence="2" type="ORF">GCM10022419_098170</name>
</gene>
<evidence type="ECO:0000313" key="2">
    <source>
        <dbReference type="EMBL" id="GAA3598877.1"/>
    </source>
</evidence>
<dbReference type="RefSeq" id="WP_345572897.1">
    <property type="nucleotide sequence ID" value="NZ_BAABDQ010000033.1"/>
</dbReference>
<accession>A0ABP6Z6X3</accession>